<name>W3XM41_PESFW</name>
<accession>W3XM41</accession>
<evidence type="ECO:0000313" key="3">
    <source>
        <dbReference type="EMBL" id="ETS87040.1"/>
    </source>
</evidence>
<dbReference type="EMBL" id="KI912109">
    <property type="protein sequence ID" value="ETS87040.1"/>
    <property type="molecule type" value="Genomic_DNA"/>
</dbReference>
<dbReference type="OMA" id="TTSHAVC"/>
<feature type="region of interest" description="Disordered" evidence="1">
    <location>
        <begin position="145"/>
        <end position="228"/>
    </location>
</feature>
<dbReference type="InParanoid" id="W3XM41"/>
<keyword evidence="4" id="KW-1185">Reference proteome</keyword>
<dbReference type="PROSITE" id="PS51257">
    <property type="entry name" value="PROKAR_LIPOPROTEIN"/>
    <property type="match status" value="1"/>
</dbReference>
<dbReference type="HOGENOM" id="CLU_1120476_0_0_1"/>
<evidence type="ECO:0000256" key="1">
    <source>
        <dbReference type="SAM" id="MobiDB-lite"/>
    </source>
</evidence>
<gene>
    <name evidence="3" type="ORF">PFICI_00868</name>
</gene>
<dbReference type="AlphaFoldDB" id="W3XM41"/>
<proteinExistence type="predicted"/>
<dbReference type="KEGG" id="pfy:PFICI_00868"/>
<protein>
    <submittedName>
        <fullName evidence="3">Uncharacterized protein</fullName>
    </submittedName>
</protein>
<dbReference type="RefSeq" id="XP_007827640.1">
    <property type="nucleotide sequence ID" value="XM_007829449.1"/>
</dbReference>
<reference evidence="4" key="1">
    <citation type="journal article" date="2015" name="BMC Genomics">
        <title>Genomic and transcriptomic analysis of the endophytic fungus Pestalotiopsis fici reveals its lifestyle and high potential for synthesis of natural products.</title>
        <authorList>
            <person name="Wang X."/>
            <person name="Zhang X."/>
            <person name="Liu L."/>
            <person name="Xiang M."/>
            <person name="Wang W."/>
            <person name="Sun X."/>
            <person name="Che Y."/>
            <person name="Guo L."/>
            <person name="Liu G."/>
            <person name="Guo L."/>
            <person name="Wang C."/>
            <person name="Yin W.B."/>
            <person name="Stadler M."/>
            <person name="Zhang X."/>
            <person name="Liu X."/>
        </authorList>
    </citation>
    <scope>NUCLEOTIDE SEQUENCE [LARGE SCALE GENOMIC DNA]</scope>
    <source>
        <strain evidence="4">W106-1 / CGMCC3.15140</strain>
    </source>
</reference>
<sequence length="248" mass="25462">MKSPALLALAALGACPGLAAAQLYSIFTSVITECDAEDVYPTEVYPVETAQYSDGVYTTSYPILCPTGATTQTYTITETYAGASSLPTFAEPTTTPYGFTTSHAVCDVCGEQPITTTITCPSGGATYIAATTDAYDTEAPVYPTTGKNATANHPAATSKSHAEGETSTGTITKTLAPEQSSSGYHAEKPTQTGSADATYKASTKSADAENTSGYKAQSTKPVTVSGASETSGRSISLLIFIGSVIALF</sequence>
<evidence type="ECO:0000256" key="2">
    <source>
        <dbReference type="SAM" id="SignalP"/>
    </source>
</evidence>
<keyword evidence="2" id="KW-0732">Signal</keyword>
<dbReference type="Proteomes" id="UP000030651">
    <property type="component" value="Unassembled WGS sequence"/>
</dbReference>
<feature type="signal peptide" evidence="2">
    <location>
        <begin position="1"/>
        <end position="21"/>
    </location>
</feature>
<organism evidence="3 4">
    <name type="scientific">Pestalotiopsis fici (strain W106-1 / CGMCC3.15140)</name>
    <dbReference type="NCBI Taxonomy" id="1229662"/>
    <lineage>
        <taxon>Eukaryota</taxon>
        <taxon>Fungi</taxon>
        <taxon>Dikarya</taxon>
        <taxon>Ascomycota</taxon>
        <taxon>Pezizomycotina</taxon>
        <taxon>Sordariomycetes</taxon>
        <taxon>Xylariomycetidae</taxon>
        <taxon>Amphisphaeriales</taxon>
        <taxon>Sporocadaceae</taxon>
        <taxon>Pestalotiopsis</taxon>
    </lineage>
</organism>
<dbReference type="OrthoDB" id="5101370at2759"/>
<feature type="chain" id="PRO_5004834789" evidence="2">
    <location>
        <begin position="22"/>
        <end position="248"/>
    </location>
</feature>
<dbReference type="GeneID" id="19265881"/>
<evidence type="ECO:0000313" key="4">
    <source>
        <dbReference type="Proteomes" id="UP000030651"/>
    </source>
</evidence>